<dbReference type="EMBL" id="JH159153">
    <property type="protein sequence ID" value="EGZ22350.1"/>
    <property type="molecule type" value="Genomic_DNA"/>
</dbReference>
<sequence>MALAGVDAVPESKWFRSTATEKRREAVLNLSDNINTNPPIYRLAYERLVDFASRLHHAWAVDKKWTIVEVQEGCPPEELHRDFQPSETTAAIKRHEWVQSSV</sequence>
<gene>
    <name evidence="1" type="ORF">PHYSODRAFT_488524</name>
</gene>
<dbReference type="GeneID" id="20656299"/>
<organism evidence="1 2">
    <name type="scientific">Phytophthora sojae (strain P6497)</name>
    <name type="common">Soybean stem and root rot agent</name>
    <name type="synonym">Phytophthora megasperma f. sp. glycines</name>
    <dbReference type="NCBI Taxonomy" id="1094619"/>
    <lineage>
        <taxon>Eukaryota</taxon>
        <taxon>Sar</taxon>
        <taxon>Stramenopiles</taxon>
        <taxon>Oomycota</taxon>
        <taxon>Peronosporomycetes</taxon>
        <taxon>Peronosporales</taxon>
        <taxon>Peronosporaceae</taxon>
        <taxon>Phytophthora</taxon>
    </lineage>
</organism>
<dbReference type="AlphaFoldDB" id="G4Z5N6"/>
<dbReference type="KEGG" id="psoj:PHYSODRAFT_488524"/>
<dbReference type="RefSeq" id="XP_009525067.1">
    <property type="nucleotide sequence ID" value="XM_009526772.1"/>
</dbReference>
<evidence type="ECO:0000313" key="1">
    <source>
        <dbReference type="EMBL" id="EGZ22350.1"/>
    </source>
</evidence>
<proteinExistence type="predicted"/>
<protein>
    <submittedName>
        <fullName evidence="1">Uncharacterized protein</fullName>
    </submittedName>
</protein>
<accession>G4Z5N6</accession>
<reference evidence="1 2" key="1">
    <citation type="journal article" date="2006" name="Science">
        <title>Phytophthora genome sequences uncover evolutionary origins and mechanisms of pathogenesis.</title>
        <authorList>
            <person name="Tyler B.M."/>
            <person name="Tripathy S."/>
            <person name="Zhang X."/>
            <person name="Dehal P."/>
            <person name="Jiang R.H."/>
            <person name="Aerts A."/>
            <person name="Arredondo F.D."/>
            <person name="Baxter L."/>
            <person name="Bensasson D."/>
            <person name="Beynon J.L."/>
            <person name="Chapman J."/>
            <person name="Damasceno C.M."/>
            <person name="Dorrance A.E."/>
            <person name="Dou D."/>
            <person name="Dickerman A.W."/>
            <person name="Dubchak I.L."/>
            <person name="Garbelotto M."/>
            <person name="Gijzen M."/>
            <person name="Gordon S.G."/>
            <person name="Govers F."/>
            <person name="Grunwald N.J."/>
            <person name="Huang W."/>
            <person name="Ivors K.L."/>
            <person name="Jones R.W."/>
            <person name="Kamoun S."/>
            <person name="Krampis K."/>
            <person name="Lamour K.H."/>
            <person name="Lee M.K."/>
            <person name="McDonald W.H."/>
            <person name="Medina M."/>
            <person name="Meijer H.J."/>
            <person name="Nordberg E.K."/>
            <person name="Maclean D.J."/>
            <person name="Ospina-Giraldo M.D."/>
            <person name="Morris P.F."/>
            <person name="Phuntumart V."/>
            <person name="Putnam N.H."/>
            <person name="Rash S."/>
            <person name="Rose J.K."/>
            <person name="Sakihama Y."/>
            <person name="Salamov A.A."/>
            <person name="Savidor A."/>
            <person name="Scheuring C.F."/>
            <person name="Smith B.M."/>
            <person name="Sobral B.W."/>
            <person name="Terry A."/>
            <person name="Torto-Alalibo T.A."/>
            <person name="Win J."/>
            <person name="Xu Z."/>
            <person name="Zhang H."/>
            <person name="Grigoriev I.V."/>
            <person name="Rokhsar D.S."/>
            <person name="Boore J.L."/>
        </authorList>
    </citation>
    <scope>NUCLEOTIDE SEQUENCE [LARGE SCALE GENOMIC DNA]</scope>
    <source>
        <strain evidence="1 2">P6497</strain>
    </source>
</reference>
<keyword evidence="2" id="KW-1185">Reference proteome</keyword>
<dbReference type="InParanoid" id="G4Z5N6"/>
<dbReference type="Proteomes" id="UP000002640">
    <property type="component" value="Unassembled WGS sequence"/>
</dbReference>
<name>G4Z5N6_PHYSP</name>
<evidence type="ECO:0000313" key="2">
    <source>
        <dbReference type="Proteomes" id="UP000002640"/>
    </source>
</evidence>